<protein>
    <submittedName>
        <fullName evidence="3">Uncharacterized protein</fullName>
    </submittedName>
</protein>
<dbReference type="GeneID" id="70134960"/>
<feature type="compositionally biased region" description="Basic and acidic residues" evidence="2">
    <location>
        <begin position="153"/>
        <end position="176"/>
    </location>
</feature>
<feature type="coiled-coil region" evidence="1">
    <location>
        <begin position="31"/>
        <end position="76"/>
    </location>
</feature>
<reference evidence="3" key="1">
    <citation type="journal article" date="2021" name="Nat. Commun.">
        <title>Genetic determinants of endophytism in the Arabidopsis root mycobiome.</title>
        <authorList>
            <person name="Mesny F."/>
            <person name="Miyauchi S."/>
            <person name="Thiergart T."/>
            <person name="Pickel B."/>
            <person name="Atanasova L."/>
            <person name="Karlsson M."/>
            <person name="Huettel B."/>
            <person name="Barry K.W."/>
            <person name="Haridas S."/>
            <person name="Chen C."/>
            <person name="Bauer D."/>
            <person name="Andreopoulos W."/>
            <person name="Pangilinan J."/>
            <person name="LaButti K."/>
            <person name="Riley R."/>
            <person name="Lipzen A."/>
            <person name="Clum A."/>
            <person name="Drula E."/>
            <person name="Henrissat B."/>
            <person name="Kohler A."/>
            <person name="Grigoriev I.V."/>
            <person name="Martin F.M."/>
            <person name="Hacquard S."/>
        </authorList>
    </citation>
    <scope>NUCLEOTIDE SEQUENCE</scope>
    <source>
        <strain evidence="3">MPI-SDFR-AT-0073</strain>
    </source>
</reference>
<keyword evidence="4" id="KW-1185">Reference proteome</keyword>
<evidence type="ECO:0000313" key="4">
    <source>
        <dbReference type="Proteomes" id="UP000758603"/>
    </source>
</evidence>
<evidence type="ECO:0000313" key="3">
    <source>
        <dbReference type="EMBL" id="KAH6645649.1"/>
    </source>
</evidence>
<accession>A0A9P8U8X0</accession>
<gene>
    <name evidence="3" type="ORF">BKA67DRAFT_651365</name>
</gene>
<sequence>MTNPTRGDSIPTHMLPTTVFYATIQEFTNHLHQLQTYTNSIQRENEQIQRENEGLLKQIEELRASQKCQEQMLKRQNALICTLETQQAKADCFLSKPNDYNSSAHSQQPVSSGSTPTYTPTQGPPPECYPYDELMALVETYGDESEMSNGLKRKAEDVLRSDVKRQAVDESRSMQE</sequence>
<feature type="compositionally biased region" description="Low complexity" evidence="2">
    <location>
        <begin position="109"/>
        <end position="121"/>
    </location>
</feature>
<name>A0A9P8U8X0_9PEZI</name>
<organism evidence="3 4">
    <name type="scientific">Truncatella angustata</name>
    <dbReference type="NCBI Taxonomy" id="152316"/>
    <lineage>
        <taxon>Eukaryota</taxon>
        <taxon>Fungi</taxon>
        <taxon>Dikarya</taxon>
        <taxon>Ascomycota</taxon>
        <taxon>Pezizomycotina</taxon>
        <taxon>Sordariomycetes</taxon>
        <taxon>Xylariomycetidae</taxon>
        <taxon>Amphisphaeriales</taxon>
        <taxon>Sporocadaceae</taxon>
        <taxon>Truncatella</taxon>
    </lineage>
</organism>
<evidence type="ECO:0000256" key="2">
    <source>
        <dbReference type="SAM" id="MobiDB-lite"/>
    </source>
</evidence>
<keyword evidence="1" id="KW-0175">Coiled coil</keyword>
<feature type="region of interest" description="Disordered" evidence="2">
    <location>
        <begin position="94"/>
        <end position="176"/>
    </location>
</feature>
<dbReference type="AlphaFoldDB" id="A0A9P8U8X0"/>
<feature type="compositionally biased region" description="Polar residues" evidence="2">
    <location>
        <begin position="98"/>
        <end position="108"/>
    </location>
</feature>
<dbReference type="Proteomes" id="UP000758603">
    <property type="component" value="Unassembled WGS sequence"/>
</dbReference>
<dbReference type="EMBL" id="JAGPXC010000011">
    <property type="protein sequence ID" value="KAH6645649.1"/>
    <property type="molecule type" value="Genomic_DNA"/>
</dbReference>
<proteinExistence type="predicted"/>
<comment type="caution">
    <text evidence="3">The sequence shown here is derived from an EMBL/GenBank/DDBJ whole genome shotgun (WGS) entry which is preliminary data.</text>
</comment>
<dbReference type="OrthoDB" id="10630481at2759"/>
<dbReference type="RefSeq" id="XP_045952163.1">
    <property type="nucleotide sequence ID" value="XM_046106069.1"/>
</dbReference>
<evidence type="ECO:0000256" key="1">
    <source>
        <dbReference type="SAM" id="Coils"/>
    </source>
</evidence>